<dbReference type="AlphaFoldDB" id="A0AAD6V749"/>
<comment type="caution">
    <text evidence="2">The sequence shown here is derived from an EMBL/GenBank/DDBJ whole genome shotgun (WGS) entry which is preliminary data.</text>
</comment>
<reference evidence="2" key="1">
    <citation type="submission" date="2023-03" db="EMBL/GenBank/DDBJ databases">
        <title>Massive genome expansion in bonnet fungi (Mycena s.s.) driven by repeated elements and novel gene families across ecological guilds.</title>
        <authorList>
            <consortium name="Lawrence Berkeley National Laboratory"/>
            <person name="Harder C.B."/>
            <person name="Miyauchi S."/>
            <person name="Viragh M."/>
            <person name="Kuo A."/>
            <person name="Thoen E."/>
            <person name="Andreopoulos B."/>
            <person name="Lu D."/>
            <person name="Skrede I."/>
            <person name="Drula E."/>
            <person name="Henrissat B."/>
            <person name="Morin E."/>
            <person name="Kohler A."/>
            <person name="Barry K."/>
            <person name="LaButti K."/>
            <person name="Morin E."/>
            <person name="Salamov A."/>
            <person name="Lipzen A."/>
            <person name="Mereny Z."/>
            <person name="Hegedus B."/>
            <person name="Baldrian P."/>
            <person name="Stursova M."/>
            <person name="Weitz H."/>
            <person name="Taylor A."/>
            <person name="Grigoriev I.V."/>
            <person name="Nagy L.G."/>
            <person name="Martin F."/>
            <person name="Kauserud H."/>
        </authorList>
    </citation>
    <scope>NUCLEOTIDE SEQUENCE</scope>
    <source>
        <strain evidence="2">9144</strain>
    </source>
</reference>
<feature type="compositionally biased region" description="Basic and acidic residues" evidence="1">
    <location>
        <begin position="332"/>
        <end position="352"/>
    </location>
</feature>
<name>A0AAD6V749_9AGAR</name>
<protein>
    <submittedName>
        <fullName evidence="2">Uncharacterized protein</fullName>
    </submittedName>
</protein>
<keyword evidence="3" id="KW-1185">Reference proteome</keyword>
<dbReference type="Proteomes" id="UP001219525">
    <property type="component" value="Unassembled WGS sequence"/>
</dbReference>
<evidence type="ECO:0000313" key="3">
    <source>
        <dbReference type="Proteomes" id="UP001219525"/>
    </source>
</evidence>
<sequence>MRSIAHDGAIKRAIPDRECDSRVAVTRNSSVLPLLSRTAVRQQDIALHQLPGVPAWRTVPAIRDSCCPPPAWTLLCFRGAFLRLALMLGDAQTPRRSSSRPSVSIGNWDVVRGQLMKGSHFLSSSVLATHQPPASEPPDSTLYTLNLVDIAFIRTSSSNGRSCQALSCKIHNLKTTYVYVPRTSEALGSTLGHATLAQSGRTRPLACGFEFEGLANRVCVALFETLRGRPAVDIFGGHRLAVKTATRALSTRDRASVPPRPTARRIPLAIRAVIAFPGAFPGAHYLRPPTRFTLPHAEVKICVAEGASGGRYMLLPGSLTGATGCALPGGSEAREDHGADGRSSEDADADAESRITAHLNGRAARGGSRDDESTAATLRGGRTFDLEHHAMRVSRRADVQRLLG</sequence>
<dbReference type="EMBL" id="JARJCW010000048">
    <property type="protein sequence ID" value="KAJ7204065.1"/>
    <property type="molecule type" value="Genomic_DNA"/>
</dbReference>
<proteinExistence type="predicted"/>
<gene>
    <name evidence="2" type="ORF">GGX14DRAFT_569665</name>
</gene>
<feature type="region of interest" description="Disordered" evidence="1">
    <location>
        <begin position="327"/>
        <end position="352"/>
    </location>
</feature>
<organism evidence="2 3">
    <name type="scientific">Mycena pura</name>
    <dbReference type="NCBI Taxonomy" id="153505"/>
    <lineage>
        <taxon>Eukaryota</taxon>
        <taxon>Fungi</taxon>
        <taxon>Dikarya</taxon>
        <taxon>Basidiomycota</taxon>
        <taxon>Agaricomycotina</taxon>
        <taxon>Agaricomycetes</taxon>
        <taxon>Agaricomycetidae</taxon>
        <taxon>Agaricales</taxon>
        <taxon>Marasmiineae</taxon>
        <taxon>Mycenaceae</taxon>
        <taxon>Mycena</taxon>
    </lineage>
</organism>
<evidence type="ECO:0000256" key="1">
    <source>
        <dbReference type="SAM" id="MobiDB-lite"/>
    </source>
</evidence>
<accession>A0AAD6V749</accession>
<evidence type="ECO:0000313" key="2">
    <source>
        <dbReference type="EMBL" id="KAJ7204065.1"/>
    </source>
</evidence>